<evidence type="ECO:0000313" key="3">
    <source>
        <dbReference type="Proteomes" id="UP001138709"/>
    </source>
</evidence>
<reference evidence="2" key="1">
    <citation type="submission" date="2020-01" db="EMBL/GenBank/DDBJ databases">
        <authorList>
            <person name="Rat A."/>
        </authorList>
    </citation>
    <scope>NUCLEOTIDE SEQUENCE</scope>
    <source>
        <strain evidence="2">LMG 31228</strain>
    </source>
</reference>
<dbReference type="InterPro" id="IPR021735">
    <property type="entry name" value="DUF3306"/>
</dbReference>
<evidence type="ECO:0000256" key="1">
    <source>
        <dbReference type="SAM" id="MobiDB-lite"/>
    </source>
</evidence>
<dbReference type="EMBL" id="JAAEDL010000002">
    <property type="protein sequence ID" value="MBR0679365.1"/>
    <property type="molecule type" value="Genomic_DNA"/>
</dbReference>
<comment type="caution">
    <text evidence="2">The sequence shown here is derived from an EMBL/GenBank/DDBJ whole genome shotgun (WGS) entry which is preliminary data.</text>
</comment>
<sequence length="199" mass="20643">MSEEGFLSRWSRRKRAAEAGLPVAEPEVQPPVPEPAAPPPPVEPAFDPASLPPIEDLTAESDFTAFLRKEVPEAIKRAALRKAWAIDPAIRDFVGPADYAWDFNAPDGVPGFALELGGDVRRLLAQAIGLDRDEEAARLAAVKAEGDAVKAEGDAAKAEGPAPAAPAVGACPAAMETPAEVPPAPAPAAARRHGSALPS</sequence>
<evidence type="ECO:0000313" key="2">
    <source>
        <dbReference type="EMBL" id="MBR0679365.1"/>
    </source>
</evidence>
<accession>A0A9X9X6M9</accession>
<feature type="compositionally biased region" description="Pro residues" evidence="1">
    <location>
        <begin position="28"/>
        <end position="43"/>
    </location>
</feature>
<proteinExistence type="predicted"/>
<dbReference type="Pfam" id="PF11748">
    <property type="entry name" value="DUF3306"/>
    <property type="match status" value="1"/>
</dbReference>
<dbReference type="RefSeq" id="WP_211844725.1">
    <property type="nucleotide sequence ID" value="NZ_JAAEDL010000002.1"/>
</dbReference>
<gene>
    <name evidence="2" type="ORF">GXW74_02610</name>
</gene>
<dbReference type="AlphaFoldDB" id="A0A9X9X6M9"/>
<organism evidence="2 3">
    <name type="scientific">Neoroseomonas eburnea</name>
    <dbReference type="NCBI Taxonomy" id="1346889"/>
    <lineage>
        <taxon>Bacteria</taxon>
        <taxon>Pseudomonadati</taxon>
        <taxon>Pseudomonadota</taxon>
        <taxon>Alphaproteobacteria</taxon>
        <taxon>Acetobacterales</taxon>
        <taxon>Acetobacteraceae</taxon>
        <taxon>Neoroseomonas</taxon>
    </lineage>
</organism>
<protein>
    <submittedName>
        <fullName evidence="2">DUF3306 domain-containing protein</fullName>
    </submittedName>
</protein>
<feature type="compositionally biased region" description="Basic residues" evidence="1">
    <location>
        <begin position="190"/>
        <end position="199"/>
    </location>
</feature>
<feature type="region of interest" description="Disordered" evidence="1">
    <location>
        <begin position="18"/>
        <end position="54"/>
    </location>
</feature>
<dbReference type="Proteomes" id="UP001138709">
    <property type="component" value="Unassembled WGS sequence"/>
</dbReference>
<name>A0A9X9X6M9_9PROT</name>
<feature type="region of interest" description="Disordered" evidence="1">
    <location>
        <begin position="149"/>
        <end position="199"/>
    </location>
</feature>
<keyword evidence="3" id="KW-1185">Reference proteome</keyword>
<feature type="compositionally biased region" description="Low complexity" evidence="1">
    <location>
        <begin position="158"/>
        <end position="179"/>
    </location>
</feature>
<reference evidence="2" key="2">
    <citation type="journal article" date="2021" name="Syst. Appl. Microbiol.">
        <title>Roseomonas hellenica sp. nov., isolated from roots of wild-growing Alkanna tinctoria.</title>
        <authorList>
            <person name="Rat A."/>
            <person name="Naranjo H.D."/>
            <person name="Lebbe L."/>
            <person name="Cnockaert M."/>
            <person name="Krigas N."/>
            <person name="Grigoriadou K."/>
            <person name="Maloupa E."/>
            <person name="Willems A."/>
        </authorList>
    </citation>
    <scope>NUCLEOTIDE SEQUENCE</scope>
    <source>
        <strain evidence="2">LMG 31228</strain>
    </source>
</reference>